<sequence>MTYVANDLNRKITFREMTIAQDPVTGEMIQTWVDFVSVFARVDPLVGREYFAAAAVQAEDTTKFTIRHRADINAGMRIAFDGKTFDITSIQNIRSGNKETLIYAKSIPTV</sequence>
<dbReference type="EMBL" id="BAAAZU010000024">
    <property type="protein sequence ID" value="GAA3928690.1"/>
    <property type="molecule type" value="Genomic_DNA"/>
</dbReference>
<name>A0ABP7MU37_9GAMM</name>
<keyword evidence="2" id="KW-1185">Reference proteome</keyword>
<dbReference type="Pfam" id="PF05521">
    <property type="entry name" value="Phage_HCP"/>
    <property type="match status" value="1"/>
</dbReference>
<dbReference type="InterPro" id="IPR038666">
    <property type="entry name" value="SSP1_head-tail_sf"/>
</dbReference>
<organism evidence="1 2">
    <name type="scientific">Luteimonas lutimaris</name>
    <dbReference type="NCBI Taxonomy" id="698645"/>
    <lineage>
        <taxon>Bacteria</taxon>
        <taxon>Pseudomonadati</taxon>
        <taxon>Pseudomonadota</taxon>
        <taxon>Gammaproteobacteria</taxon>
        <taxon>Lysobacterales</taxon>
        <taxon>Lysobacteraceae</taxon>
        <taxon>Luteimonas</taxon>
    </lineage>
</organism>
<dbReference type="NCBIfam" id="TIGR01563">
    <property type="entry name" value="gp16_SPP1"/>
    <property type="match status" value="1"/>
</dbReference>
<dbReference type="RefSeq" id="WP_344760134.1">
    <property type="nucleotide sequence ID" value="NZ_BAAAZU010000024.1"/>
</dbReference>
<protein>
    <recommendedName>
        <fullName evidence="3">Head-tail adaptor protein</fullName>
    </recommendedName>
</protein>
<gene>
    <name evidence="1" type="ORF">GCM10022229_22950</name>
</gene>
<evidence type="ECO:0000313" key="2">
    <source>
        <dbReference type="Proteomes" id="UP001501727"/>
    </source>
</evidence>
<dbReference type="InterPro" id="IPR008767">
    <property type="entry name" value="Phage_SPP1_head-tail_adaptor"/>
</dbReference>
<accession>A0ABP7MU37</accession>
<dbReference type="Gene3D" id="2.40.10.270">
    <property type="entry name" value="Bacteriophage SPP1 head-tail adaptor protein"/>
    <property type="match status" value="1"/>
</dbReference>
<comment type="caution">
    <text evidence="1">The sequence shown here is derived from an EMBL/GenBank/DDBJ whole genome shotgun (WGS) entry which is preliminary data.</text>
</comment>
<proteinExistence type="predicted"/>
<dbReference type="Proteomes" id="UP001501727">
    <property type="component" value="Unassembled WGS sequence"/>
</dbReference>
<evidence type="ECO:0008006" key="3">
    <source>
        <dbReference type="Google" id="ProtNLM"/>
    </source>
</evidence>
<reference evidence="2" key="1">
    <citation type="journal article" date="2019" name="Int. J. Syst. Evol. Microbiol.">
        <title>The Global Catalogue of Microorganisms (GCM) 10K type strain sequencing project: providing services to taxonomists for standard genome sequencing and annotation.</title>
        <authorList>
            <consortium name="The Broad Institute Genomics Platform"/>
            <consortium name="The Broad Institute Genome Sequencing Center for Infectious Disease"/>
            <person name="Wu L."/>
            <person name="Ma J."/>
        </authorList>
    </citation>
    <scope>NUCLEOTIDE SEQUENCE [LARGE SCALE GENOMIC DNA]</scope>
    <source>
        <strain evidence="2">JCM 16916</strain>
    </source>
</reference>
<evidence type="ECO:0000313" key="1">
    <source>
        <dbReference type="EMBL" id="GAA3928690.1"/>
    </source>
</evidence>